<organism evidence="7 8">
    <name type="scientific">Dehalococcoides mccartyi</name>
    <dbReference type="NCBI Taxonomy" id="61435"/>
    <lineage>
        <taxon>Bacteria</taxon>
        <taxon>Bacillati</taxon>
        <taxon>Chloroflexota</taxon>
        <taxon>Dehalococcoidia</taxon>
        <taxon>Dehalococcoidales</taxon>
        <taxon>Dehalococcoidaceae</taxon>
        <taxon>Dehalococcoides</taxon>
    </lineage>
</organism>
<sequence>MNKLVTKKKIMLPVTAVMLLALGVAGCSNDDEADNNDDNNDNTPTLSGTINEAGSTTVQPLAEKLAAAFKVLYPNVNVVIGGGGSSVGVKSATDGTVEIGAVSRELKDTETGLTKYLLAKDGIAIVVHPDNTAVANLTVDQVRDIFSGVITNWSQVGGPDKAIHVMAREEGSGTRTAFEELVMGEDVRIVANAVLQNSNGALKTALAGDKDAIGFISFGYIDSSVKALSINGIAATSENGKNGTYPIIRPLYFLTKGTPSELVQAFLDYCMSDAVQQIITEEGYLSVN</sequence>
<gene>
    <name evidence="7" type="ORF">DA01_03295</name>
</gene>
<dbReference type="OrthoDB" id="9790048at2"/>
<comment type="function">
    <text evidence="4">Involved in the system for phosphate transport across the cytoplasmic membrane.</text>
</comment>
<dbReference type="PANTHER" id="PTHR30570:SF1">
    <property type="entry name" value="PHOSPHATE-BINDING PROTEIN PSTS"/>
    <property type="match status" value="1"/>
</dbReference>
<dbReference type="PANTHER" id="PTHR30570">
    <property type="entry name" value="PERIPLASMIC PHOSPHATE BINDING COMPONENT OF PHOSPHATE ABC TRANSPORTER"/>
    <property type="match status" value="1"/>
</dbReference>
<evidence type="ECO:0000256" key="5">
    <source>
        <dbReference type="SAM" id="MobiDB-lite"/>
    </source>
</evidence>
<evidence type="ECO:0000256" key="4">
    <source>
        <dbReference type="RuleBase" id="RU367119"/>
    </source>
</evidence>
<dbReference type="PATRIC" id="fig|243164.10.peg.129"/>
<dbReference type="InterPro" id="IPR050811">
    <property type="entry name" value="Phosphate_ABC_transporter"/>
</dbReference>
<dbReference type="Pfam" id="PF12849">
    <property type="entry name" value="PBP_like_2"/>
    <property type="match status" value="1"/>
</dbReference>
<dbReference type="InterPro" id="IPR011862">
    <property type="entry name" value="Phos-bd"/>
</dbReference>
<evidence type="ECO:0000256" key="3">
    <source>
        <dbReference type="ARBA" id="ARBA00022729"/>
    </source>
</evidence>
<feature type="compositionally biased region" description="Polar residues" evidence="5">
    <location>
        <begin position="43"/>
        <end position="52"/>
    </location>
</feature>
<comment type="caution">
    <text evidence="7">The sequence shown here is derived from an EMBL/GenBank/DDBJ whole genome shotgun (WGS) entry which is preliminary data.</text>
</comment>
<keyword evidence="4" id="KW-0592">Phosphate transport</keyword>
<dbReference type="AlphaFoldDB" id="A0A0V8M3W5"/>
<feature type="compositionally biased region" description="Acidic residues" evidence="5">
    <location>
        <begin position="31"/>
        <end position="40"/>
    </location>
</feature>
<feature type="signal peptide" evidence="4">
    <location>
        <begin position="1"/>
        <end position="33"/>
    </location>
</feature>
<dbReference type="Proteomes" id="UP000053577">
    <property type="component" value="Unassembled WGS sequence"/>
</dbReference>
<evidence type="ECO:0000256" key="1">
    <source>
        <dbReference type="ARBA" id="ARBA00008725"/>
    </source>
</evidence>
<evidence type="ECO:0000313" key="7">
    <source>
        <dbReference type="EMBL" id="KSV18442.1"/>
    </source>
</evidence>
<dbReference type="PROSITE" id="PS51257">
    <property type="entry name" value="PROKAR_LIPOPROTEIN"/>
    <property type="match status" value="1"/>
</dbReference>
<keyword evidence="2 4" id="KW-0813">Transport</keyword>
<accession>A0A0V8M3W5</accession>
<evidence type="ECO:0000256" key="2">
    <source>
        <dbReference type="ARBA" id="ARBA00022448"/>
    </source>
</evidence>
<protein>
    <recommendedName>
        <fullName evidence="4">Phosphate-binding protein</fullName>
    </recommendedName>
</protein>
<reference evidence="7 8" key="1">
    <citation type="journal article" date="2015" name="Sci. Rep.">
        <title>A comparative genomics and reductive dehalogenase gene transcription study of two chloroethene-respiring bacteria, Dehalococcoides mccartyi strains MB and 11a.</title>
        <authorList>
            <person name="Low A."/>
            <person name="Shen Z."/>
            <person name="Cheng D."/>
            <person name="Rogers M.J."/>
            <person name="Lee P.K."/>
            <person name="He J."/>
        </authorList>
    </citation>
    <scope>NUCLEOTIDE SEQUENCE [LARGE SCALE GENOMIC DNA]</scope>
    <source>
        <strain evidence="7 8">MB</strain>
    </source>
</reference>
<dbReference type="EMBL" id="JGYD01000011">
    <property type="protein sequence ID" value="KSV18442.1"/>
    <property type="molecule type" value="Genomic_DNA"/>
</dbReference>
<comment type="similarity">
    <text evidence="1 4">Belongs to the PstS family.</text>
</comment>
<keyword evidence="3 4" id="KW-0732">Signal</keyword>
<feature type="domain" description="PBP" evidence="6">
    <location>
        <begin position="42"/>
        <end position="273"/>
    </location>
</feature>
<feature type="region of interest" description="Disordered" evidence="5">
    <location>
        <begin position="31"/>
        <end position="52"/>
    </location>
</feature>
<evidence type="ECO:0000259" key="6">
    <source>
        <dbReference type="Pfam" id="PF12849"/>
    </source>
</evidence>
<name>A0A0V8M3W5_9CHLR</name>
<dbReference type="SUPFAM" id="SSF53850">
    <property type="entry name" value="Periplasmic binding protein-like II"/>
    <property type="match status" value="1"/>
</dbReference>
<dbReference type="InterPro" id="IPR024370">
    <property type="entry name" value="PBP_domain"/>
</dbReference>
<dbReference type="NCBIfam" id="TIGR02136">
    <property type="entry name" value="ptsS_2"/>
    <property type="match status" value="1"/>
</dbReference>
<dbReference type="GO" id="GO:0042301">
    <property type="term" value="F:phosphate ion binding"/>
    <property type="evidence" value="ECO:0007669"/>
    <property type="project" value="UniProtKB-UniRule"/>
</dbReference>
<proteinExistence type="inferred from homology"/>
<evidence type="ECO:0000313" key="8">
    <source>
        <dbReference type="Proteomes" id="UP000053577"/>
    </source>
</evidence>
<feature type="chain" id="PRO_5027142305" description="Phosphate-binding protein" evidence="4">
    <location>
        <begin position="34"/>
        <end position="288"/>
    </location>
</feature>
<dbReference type="Gene3D" id="3.40.190.10">
    <property type="entry name" value="Periplasmic binding protein-like II"/>
    <property type="match status" value="2"/>
</dbReference>
<dbReference type="GO" id="GO:0006817">
    <property type="term" value="P:phosphate ion transport"/>
    <property type="evidence" value="ECO:0007669"/>
    <property type="project" value="UniProtKB-UniRule"/>
</dbReference>
<dbReference type="CDD" id="cd13653">
    <property type="entry name" value="PBP2_phosphate_like_1"/>
    <property type="match status" value="1"/>
</dbReference>